<evidence type="ECO:0000313" key="5">
    <source>
        <dbReference type="EMBL" id="AOV62390.1"/>
    </source>
</evidence>
<protein>
    <recommendedName>
        <fullName evidence="3">DUF7201 domain-containing protein</fullName>
    </recommendedName>
</protein>
<keyword evidence="2" id="KW-0812">Transmembrane</keyword>
<dbReference type="InterPro" id="IPR055625">
    <property type="entry name" value="DUF7201"/>
</dbReference>
<dbReference type="Proteomes" id="UP000203902">
    <property type="component" value="Segment"/>
</dbReference>
<evidence type="ECO:0000313" key="4">
    <source>
        <dbReference type="EMBL" id="AOV62126.1"/>
    </source>
</evidence>
<feature type="transmembrane region" description="Helical" evidence="2">
    <location>
        <begin position="72"/>
        <end position="92"/>
    </location>
</feature>
<accession>A0A1D8KUN4</accession>
<feature type="coiled-coil region" evidence="1">
    <location>
        <begin position="33"/>
        <end position="71"/>
    </location>
</feature>
<proteinExistence type="predicted"/>
<keyword evidence="1" id="KW-0175">Coiled coil</keyword>
<feature type="domain" description="DUF7201" evidence="3">
    <location>
        <begin position="2"/>
        <end position="107"/>
    </location>
</feature>
<dbReference type="GeneID" id="30308256"/>
<dbReference type="RefSeq" id="YP_009323135.1">
    <property type="nucleotide sequence ID" value="NC_031927.1"/>
</dbReference>
<evidence type="ECO:0000256" key="1">
    <source>
        <dbReference type="SAM" id="Coils"/>
    </source>
</evidence>
<dbReference type="EMBL" id="KU686212">
    <property type="protein sequence ID" value="AOV62126.1"/>
    <property type="molecule type" value="Genomic_DNA"/>
</dbReference>
<dbReference type="Proteomes" id="UP000226384">
    <property type="component" value="Segment"/>
</dbReference>
<sequence>MVEVISRLDATIEKLSDLSVNVSRMLAVHEEKLDFARETAAETAKDIDELEERLDEKMEAYSVRLRSVERRVWVGLGVALAVTLILQSPIVFNMLHHTDKSAIMVPRN</sequence>
<dbReference type="EMBL" id="KU686213">
    <property type="protein sequence ID" value="AOV62390.1"/>
    <property type="molecule type" value="Genomic_DNA"/>
</dbReference>
<reference evidence="6 7" key="1">
    <citation type="journal article" date="2016" name="Virology">
        <title>The genomic content and context of auxiliary metabolic genes in marine cyanomyoviruses.</title>
        <authorList>
            <person name="Crummett L.T."/>
            <person name="Puxty R.J."/>
            <person name="Weihe C."/>
            <person name="Marston M.F."/>
            <person name="Martiny J.B."/>
        </authorList>
    </citation>
    <scope>NUCLEOTIDE SEQUENCE [LARGE SCALE GENOMIC DNA]</scope>
    <source>
        <strain evidence="4">0910CC49</strain>
        <strain evidence="5">0910SB42</strain>
    </source>
</reference>
<keyword evidence="6" id="KW-1185">Reference proteome</keyword>
<gene>
    <name evidence="4" type="ORF">C490910_202</name>
    <name evidence="5" type="ORF">S420910_202</name>
</gene>
<keyword evidence="2" id="KW-1133">Transmembrane helix</keyword>
<name>A0A1D8KUN4_9CAUD</name>
<organism evidence="5 7">
    <name type="scientific">Synechococcus phage S-CAM7</name>
    <dbReference type="NCBI Taxonomy" id="1883368"/>
    <lineage>
        <taxon>Viruses</taxon>
        <taxon>Duplodnaviria</taxon>
        <taxon>Heunggongvirae</taxon>
        <taxon>Uroviricota</taxon>
        <taxon>Caudoviricetes</taxon>
        <taxon>Pantevenvirales</taxon>
        <taxon>Kyanoviridae</taxon>
        <taxon>Mazuvirus</taxon>
        <taxon>Mazuvirus scam7</taxon>
    </lineage>
</organism>
<dbReference type="Pfam" id="PF23831">
    <property type="entry name" value="DUF7201"/>
    <property type="match status" value="1"/>
</dbReference>
<evidence type="ECO:0000313" key="7">
    <source>
        <dbReference type="Proteomes" id="UP000226384"/>
    </source>
</evidence>
<dbReference type="OrthoDB" id="39798at10239"/>
<keyword evidence="2" id="KW-0472">Membrane</keyword>
<dbReference type="KEGG" id="vg:30308256"/>
<evidence type="ECO:0000313" key="6">
    <source>
        <dbReference type="Proteomes" id="UP000203902"/>
    </source>
</evidence>
<evidence type="ECO:0000259" key="3">
    <source>
        <dbReference type="Pfam" id="PF23831"/>
    </source>
</evidence>
<evidence type="ECO:0000256" key="2">
    <source>
        <dbReference type="SAM" id="Phobius"/>
    </source>
</evidence>